<dbReference type="Pfam" id="PF00535">
    <property type="entry name" value="Glycos_transf_2"/>
    <property type="match status" value="1"/>
</dbReference>
<evidence type="ECO:0000256" key="1">
    <source>
        <dbReference type="ARBA" id="ARBA00006739"/>
    </source>
</evidence>
<evidence type="ECO:0000313" key="4">
    <source>
        <dbReference type="Proteomes" id="UP000219636"/>
    </source>
</evidence>
<dbReference type="InterPro" id="IPR029044">
    <property type="entry name" value="Nucleotide-diphossugar_trans"/>
</dbReference>
<name>A0A285RBT1_9BACL</name>
<dbReference type="InterPro" id="IPR001173">
    <property type="entry name" value="Glyco_trans_2-like"/>
</dbReference>
<dbReference type="Gene3D" id="3.90.550.10">
    <property type="entry name" value="Spore Coat Polysaccharide Biosynthesis Protein SpsA, Chain A"/>
    <property type="match status" value="1"/>
</dbReference>
<dbReference type="OrthoDB" id="396512at2"/>
<dbReference type="SUPFAM" id="SSF53448">
    <property type="entry name" value="Nucleotide-diphospho-sugar transferases"/>
    <property type="match status" value="1"/>
</dbReference>
<keyword evidence="3" id="KW-0808">Transferase</keyword>
<dbReference type="EMBL" id="OBMQ01000001">
    <property type="protein sequence ID" value="SOB91159.1"/>
    <property type="molecule type" value="Genomic_DNA"/>
</dbReference>
<dbReference type="Proteomes" id="UP000219636">
    <property type="component" value="Unassembled WGS sequence"/>
</dbReference>
<dbReference type="Gene3D" id="3.40.50.720">
    <property type="entry name" value="NAD(P)-binding Rossmann-like Domain"/>
    <property type="match status" value="1"/>
</dbReference>
<dbReference type="RefSeq" id="WP_097071849.1">
    <property type="nucleotide sequence ID" value="NZ_OBMQ01000001.1"/>
</dbReference>
<sequence>MTTPSISVVMPAYNRAKYIEAAIDSVLMQTYKDFELIIVDDGSTDQTVDIIQNYSDPRIRLIKHETNKGVAATRNTGYRNALGEFIVIADSDDINLPTKFEEQVNYLDLHQDISVVGCHYQHFSNMDFLDKWEFHEDDKYIKSMRLFWNHQAPASMFRKERIEKLGLLLHDESYLAAVDSEWFSKMPNSIKFANIPKVLYLYRRHEDQFTKDGKRDSLQRNYVDKIRKEMLFKTGANPTKREVQTHYILCEFESFLENDISFEEIRKWIEKLVKANLESNFNDPSVFLQIITERFYYLCNHYNYLGIEVWDAWEKYAYRHIINYDRVMVESKIIKEKIRNKKVAIFGTLSSANFVFNKLYNLNMKVDFFIDNYWSYPNPSINNIPVYSIDILKEETIDVIIVSNTSSRKYIIKEFLNNNFPNITVLLIEDLS</sequence>
<evidence type="ECO:0000313" key="3">
    <source>
        <dbReference type="EMBL" id="SOB91159.1"/>
    </source>
</evidence>
<comment type="similarity">
    <text evidence="1">Belongs to the glycosyltransferase 2 family.</text>
</comment>
<reference evidence="4" key="1">
    <citation type="submission" date="2017-08" db="EMBL/GenBank/DDBJ databases">
        <authorList>
            <person name="Varghese N."/>
            <person name="Submissions S."/>
        </authorList>
    </citation>
    <scope>NUCLEOTIDE SEQUENCE [LARGE SCALE GENOMIC DNA]</scope>
    <source>
        <strain evidence="4">JC22</strain>
    </source>
</reference>
<dbReference type="InterPro" id="IPR050834">
    <property type="entry name" value="Glycosyltransf_2"/>
</dbReference>
<protein>
    <submittedName>
        <fullName evidence="3">Glycosyl transferase family 2</fullName>
    </submittedName>
</protein>
<dbReference type="GO" id="GO:0016740">
    <property type="term" value="F:transferase activity"/>
    <property type="evidence" value="ECO:0007669"/>
    <property type="project" value="UniProtKB-KW"/>
</dbReference>
<accession>A0A285RBT1</accession>
<dbReference type="AlphaFoldDB" id="A0A285RBT1"/>
<proteinExistence type="inferred from homology"/>
<evidence type="ECO:0000259" key="2">
    <source>
        <dbReference type="Pfam" id="PF00535"/>
    </source>
</evidence>
<gene>
    <name evidence="3" type="ORF">SAMN05880501_101271</name>
</gene>
<feature type="domain" description="Glycosyltransferase 2-like" evidence="2">
    <location>
        <begin position="7"/>
        <end position="131"/>
    </location>
</feature>
<organism evidence="3 4">
    <name type="scientific">Ureibacillus xyleni</name>
    <dbReference type="NCBI Taxonomy" id="614648"/>
    <lineage>
        <taxon>Bacteria</taxon>
        <taxon>Bacillati</taxon>
        <taxon>Bacillota</taxon>
        <taxon>Bacilli</taxon>
        <taxon>Bacillales</taxon>
        <taxon>Caryophanaceae</taxon>
        <taxon>Ureibacillus</taxon>
    </lineage>
</organism>
<dbReference type="PANTHER" id="PTHR43685:SF11">
    <property type="entry name" value="GLYCOSYLTRANSFERASE TAGX-RELATED"/>
    <property type="match status" value="1"/>
</dbReference>
<keyword evidence="4" id="KW-1185">Reference proteome</keyword>
<dbReference type="CDD" id="cd00761">
    <property type="entry name" value="Glyco_tranf_GTA_type"/>
    <property type="match status" value="1"/>
</dbReference>
<dbReference type="PANTHER" id="PTHR43685">
    <property type="entry name" value="GLYCOSYLTRANSFERASE"/>
    <property type="match status" value="1"/>
</dbReference>